<dbReference type="Proteomes" id="UP001634394">
    <property type="component" value="Unassembled WGS sequence"/>
</dbReference>
<keyword evidence="2" id="KW-1185">Reference proteome</keyword>
<reference evidence="1 2" key="1">
    <citation type="submission" date="2024-11" db="EMBL/GenBank/DDBJ databases">
        <title>Chromosome-level genome assembly of the freshwater bivalve Anodonta woodiana.</title>
        <authorList>
            <person name="Chen X."/>
        </authorList>
    </citation>
    <scope>NUCLEOTIDE SEQUENCE [LARGE SCALE GENOMIC DNA]</scope>
    <source>
        <strain evidence="1">MN2024</strain>
        <tissue evidence="1">Gills</tissue>
    </source>
</reference>
<sequence length="64" mass="6949">MKLKREVRNFIYPTKSKITVANILLLGLVEAGKSGFVNTIYSCFRGCYTAVANSGSTAESVTTK</sequence>
<evidence type="ECO:0000313" key="2">
    <source>
        <dbReference type="Proteomes" id="UP001634394"/>
    </source>
</evidence>
<proteinExistence type="predicted"/>
<comment type="caution">
    <text evidence="1">The sequence shown here is derived from an EMBL/GenBank/DDBJ whole genome shotgun (WGS) entry which is preliminary data.</text>
</comment>
<dbReference type="AlphaFoldDB" id="A0ABD3WMV4"/>
<protein>
    <submittedName>
        <fullName evidence="1">Uncharacterized protein</fullName>
    </submittedName>
</protein>
<gene>
    <name evidence="1" type="ORF">ACJMK2_038224</name>
</gene>
<accession>A0ABD3WMV4</accession>
<organism evidence="1 2">
    <name type="scientific">Sinanodonta woodiana</name>
    <name type="common">Chinese pond mussel</name>
    <name type="synonym">Anodonta woodiana</name>
    <dbReference type="NCBI Taxonomy" id="1069815"/>
    <lineage>
        <taxon>Eukaryota</taxon>
        <taxon>Metazoa</taxon>
        <taxon>Spiralia</taxon>
        <taxon>Lophotrochozoa</taxon>
        <taxon>Mollusca</taxon>
        <taxon>Bivalvia</taxon>
        <taxon>Autobranchia</taxon>
        <taxon>Heteroconchia</taxon>
        <taxon>Palaeoheterodonta</taxon>
        <taxon>Unionida</taxon>
        <taxon>Unionoidea</taxon>
        <taxon>Unionidae</taxon>
        <taxon>Unioninae</taxon>
        <taxon>Sinanodonta</taxon>
    </lineage>
</organism>
<name>A0ABD3WMV4_SINWO</name>
<feature type="non-terminal residue" evidence="1">
    <location>
        <position position="64"/>
    </location>
</feature>
<evidence type="ECO:0000313" key="1">
    <source>
        <dbReference type="EMBL" id="KAL3875304.1"/>
    </source>
</evidence>
<dbReference type="EMBL" id="JBJQND010000006">
    <property type="protein sequence ID" value="KAL3875304.1"/>
    <property type="molecule type" value="Genomic_DNA"/>
</dbReference>